<evidence type="ECO:0000256" key="3">
    <source>
        <dbReference type="ARBA" id="ARBA00023180"/>
    </source>
</evidence>
<dbReference type="GO" id="GO:0005886">
    <property type="term" value="C:plasma membrane"/>
    <property type="evidence" value="ECO:0007669"/>
    <property type="project" value="TreeGrafter"/>
</dbReference>
<keyword evidence="6" id="KW-0812">Transmembrane</keyword>
<proteinExistence type="predicted"/>
<accession>A0A1V9ZVB1</accession>
<comment type="caution">
    <text evidence="8">The sequence shown here is derived from an EMBL/GenBank/DDBJ whole genome shotgun (WGS) entry which is preliminary data.</text>
</comment>
<dbReference type="AlphaFoldDB" id="A0A1V9ZVB1"/>
<dbReference type="STRING" id="74557.A0A1V9ZVB1"/>
<dbReference type="OrthoDB" id="412647at2759"/>
<keyword evidence="3" id="KW-0325">Glycoprotein</keyword>
<feature type="signal peptide" evidence="7">
    <location>
        <begin position="1"/>
        <end position="20"/>
    </location>
</feature>
<name>A0A1V9ZVB1_9STRA</name>
<gene>
    <name evidence="8" type="ORF">THRCLA_05642</name>
</gene>
<organism evidence="8 9">
    <name type="scientific">Thraustotheca clavata</name>
    <dbReference type="NCBI Taxonomy" id="74557"/>
    <lineage>
        <taxon>Eukaryota</taxon>
        <taxon>Sar</taxon>
        <taxon>Stramenopiles</taxon>
        <taxon>Oomycota</taxon>
        <taxon>Saprolegniomycetes</taxon>
        <taxon>Saprolegniales</taxon>
        <taxon>Achlyaceae</taxon>
        <taxon>Thraustotheca</taxon>
    </lineage>
</organism>
<feature type="transmembrane region" description="Helical" evidence="6">
    <location>
        <begin position="669"/>
        <end position="689"/>
    </location>
</feature>
<feature type="compositionally biased region" description="Polar residues" evidence="5">
    <location>
        <begin position="720"/>
        <end position="730"/>
    </location>
</feature>
<dbReference type="SUPFAM" id="SSF49899">
    <property type="entry name" value="Concanavalin A-like lectins/glucanases"/>
    <property type="match status" value="1"/>
</dbReference>
<dbReference type="Pfam" id="PF03935">
    <property type="entry name" value="SKN1_KRE6_Sbg1"/>
    <property type="match status" value="2"/>
</dbReference>
<dbReference type="PANTHER" id="PTHR31361:SF1">
    <property type="entry name" value="BETA-GLUCAN SYNTHESIS-ASSOCIATED PROTEIN KRE6-RELATED"/>
    <property type="match status" value="1"/>
</dbReference>
<evidence type="ECO:0000256" key="6">
    <source>
        <dbReference type="SAM" id="Phobius"/>
    </source>
</evidence>
<protein>
    <submittedName>
        <fullName evidence="8">Beta-glucan synthesis-associated protein</fullName>
    </submittedName>
</protein>
<comment type="subcellular location">
    <subcellularLocation>
        <location evidence="1">Membrane</location>
    </subcellularLocation>
</comment>
<dbReference type="EMBL" id="JNBS01001327">
    <property type="protein sequence ID" value="OQS01935.1"/>
    <property type="molecule type" value="Genomic_DNA"/>
</dbReference>
<dbReference type="InterPro" id="IPR005629">
    <property type="entry name" value="Skn1/Kre6/Sbg1"/>
</dbReference>
<evidence type="ECO:0000313" key="8">
    <source>
        <dbReference type="EMBL" id="OQS01935.1"/>
    </source>
</evidence>
<feature type="chain" id="PRO_5012664189" evidence="7">
    <location>
        <begin position="21"/>
        <end position="739"/>
    </location>
</feature>
<evidence type="ECO:0000256" key="7">
    <source>
        <dbReference type="SAM" id="SignalP"/>
    </source>
</evidence>
<evidence type="ECO:0000256" key="4">
    <source>
        <dbReference type="ARBA" id="ARBA00023316"/>
    </source>
</evidence>
<dbReference type="GO" id="GO:0071555">
    <property type="term" value="P:cell wall organization"/>
    <property type="evidence" value="ECO:0007669"/>
    <property type="project" value="UniProtKB-KW"/>
</dbReference>
<dbReference type="PANTHER" id="PTHR31361">
    <property type="entry name" value="BETA-GLUCAN SYNTHESIS-ASSOCIATED PROTEIN KRE6-RELATED"/>
    <property type="match status" value="1"/>
</dbReference>
<evidence type="ECO:0000256" key="5">
    <source>
        <dbReference type="SAM" id="MobiDB-lite"/>
    </source>
</evidence>
<keyword evidence="2 6" id="KW-0472">Membrane</keyword>
<sequence>MNDLRRVSLLTLLVLPGLSASDTSYDAKSGVKAWVDVDTPSSVQTVVTSRGETWDLVMSDEFNRAGRDFTAGKDHIWTAMELADGVNAALEYYSINMTSTTKDGDLGVMQIKTQQDDIAFTVYNMYKSPPGFQQSRMYYRSGMVQSWNKFCMQGGRIEVSVKQPGVVNQDSGNPDLATPKGRVSAGFYYPTWPGVWLMGNLGRALFTASTNRMWPWTYNTCDETSKNNQAISACNTNPGYGLNAGQGRGAPEIDILEGGGQEISSSIQIAPGMPSKFRVVPPGPSDAGACIYTQTCTTTGANLPGVPTSFSKSRGYDTWYQGLRYAPTRLCSPVGSQIQTAKAINASLSSGIMQNKCTLSTCPASFDVNGYLGLVDNKGSHYWGINDDGTCMPVINGYNGAYLCDPYNTDSRCAAPLWGGNANGNPIPSFNYQMDAISANYPIHLAAYSSYLRYQLEWYEQQSMVTGDDGYIRWMLEDNPIFEITADTLVNPPQDSANLNPKKIMIEEPMYMIFNTALSTSWGTKPPNPGQPCRGNGQDASINKICSAFPLYLRIDYIRVWQHGNMTVGCDPATHPTAGWIKGHQQNYEDANNPVVQVDGGASCNSNDDCTLPRSATGGVQVISGSCDQSNLGGRCVCLSPTVWGGPRCTTIRSTAGGNSISSSFGPNLWVILVISALAILATIAIFYARGRKRHISTIPNGEAEQATEPSNVMPAAMRNTMNEGNTARSDSIRNRRAA</sequence>
<keyword evidence="9" id="KW-1185">Reference proteome</keyword>
<keyword evidence="6" id="KW-1133">Transmembrane helix</keyword>
<dbReference type="GO" id="GO:0006078">
    <property type="term" value="P:(1-&gt;6)-beta-D-glucan biosynthetic process"/>
    <property type="evidence" value="ECO:0007669"/>
    <property type="project" value="TreeGrafter"/>
</dbReference>
<evidence type="ECO:0000256" key="2">
    <source>
        <dbReference type="ARBA" id="ARBA00023136"/>
    </source>
</evidence>
<keyword evidence="4" id="KW-0961">Cell wall biogenesis/degradation</keyword>
<evidence type="ECO:0000256" key="1">
    <source>
        <dbReference type="ARBA" id="ARBA00004370"/>
    </source>
</evidence>
<dbReference type="GO" id="GO:0005789">
    <property type="term" value="C:endoplasmic reticulum membrane"/>
    <property type="evidence" value="ECO:0007669"/>
    <property type="project" value="TreeGrafter"/>
</dbReference>
<feature type="region of interest" description="Disordered" evidence="5">
    <location>
        <begin position="720"/>
        <end position="739"/>
    </location>
</feature>
<dbReference type="GO" id="GO:0015926">
    <property type="term" value="F:glucosidase activity"/>
    <property type="evidence" value="ECO:0007669"/>
    <property type="project" value="TreeGrafter"/>
</dbReference>
<dbReference type="InterPro" id="IPR013320">
    <property type="entry name" value="ConA-like_dom_sf"/>
</dbReference>
<dbReference type="Proteomes" id="UP000243217">
    <property type="component" value="Unassembled WGS sequence"/>
</dbReference>
<reference evidence="8 9" key="1">
    <citation type="journal article" date="2014" name="Genome Biol. Evol.">
        <title>The secreted proteins of Achlya hypogyna and Thraustotheca clavata identify the ancestral oomycete secretome and reveal gene acquisitions by horizontal gene transfer.</title>
        <authorList>
            <person name="Misner I."/>
            <person name="Blouin N."/>
            <person name="Leonard G."/>
            <person name="Richards T.A."/>
            <person name="Lane C.E."/>
        </authorList>
    </citation>
    <scope>NUCLEOTIDE SEQUENCE [LARGE SCALE GENOMIC DNA]</scope>
    <source>
        <strain evidence="8 9">ATCC 34112</strain>
    </source>
</reference>
<keyword evidence="7" id="KW-0732">Signal</keyword>
<dbReference type="Gene3D" id="2.60.120.200">
    <property type="match status" value="2"/>
</dbReference>
<evidence type="ECO:0000313" key="9">
    <source>
        <dbReference type="Proteomes" id="UP000243217"/>
    </source>
</evidence>